<evidence type="ECO:0000256" key="1">
    <source>
        <dbReference type="ARBA" id="ARBA00006709"/>
    </source>
</evidence>
<evidence type="ECO:0000256" key="3">
    <source>
        <dbReference type="ARBA" id="ARBA00023065"/>
    </source>
</evidence>
<dbReference type="InterPro" id="IPR002843">
    <property type="entry name" value="ATPase_V0-cplx_csu/dsu"/>
</dbReference>
<proteinExistence type="inferred from homology"/>
<dbReference type="SUPFAM" id="SSF103486">
    <property type="entry name" value="V-type ATP synthase subunit C"/>
    <property type="match status" value="1"/>
</dbReference>
<comment type="similarity">
    <text evidence="1">Belongs to the V-ATPase V0D/AC39 subunit family.</text>
</comment>
<name>A0ABY8C5Y6_9FIRM</name>
<dbReference type="InterPro" id="IPR036079">
    <property type="entry name" value="ATPase_csu/dsu_sf"/>
</dbReference>
<keyword evidence="5" id="KW-1185">Reference proteome</keyword>
<evidence type="ECO:0000313" key="4">
    <source>
        <dbReference type="EMBL" id="WEG36007.1"/>
    </source>
</evidence>
<reference evidence="4 5" key="1">
    <citation type="submission" date="2023-02" db="EMBL/GenBank/DDBJ databases">
        <title>Novel Oscillospiraceae bacterial genomes.</title>
        <authorList>
            <person name="Srinivasan S."/>
            <person name="Austin M.N."/>
            <person name="Fiedler T.L."/>
            <person name="Strenk S.M."/>
            <person name="Agnew K.J."/>
            <person name="Nagana Gowda G.A."/>
            <person name="Raftery D."/>
            <person name="Beamer M.A."/>
            <person name="Achilles S.L."/>
            <person name="Wiesenfeld H.C."/>
            <person name="Fredricks D.N."/>
            <person name="Hillier S.L."/>
        </authorList>
    </citation>
    <scope>NUCLEOTIDE SEQUENCE [LARGE SCALE GENOMIC DNA]</scope>
    <source>
        <strain evidence="4 5">CHIC02 1186E3-8</strain>
    </source>
</reference>
<dbReference type="Gene3D" id="1.20.1690.10">
    <property type="entry name" value="V-type ATP synthase subunit C domain"/>
    <property type="match status" value="2"/>
</dbReference>
<protein>
    <submittedName>
        <fullName evidence="4">Uncharacterized protein</fullName>
    </submittedName>
</protein>
<dbReference type="RefSeq" id="WP_315572031.1">
    <property type="nucleotide sequence ID" value="NZ_CP118868.1"/>
</dbReference>
<dbReference type="Proteomes" id="UP001220478">
    <property type="component" value="Chromosome"/>
</dbReference>
<dbReference type="Gene3D" id="1.10.132.50">
    <property type="entry name" value="ATP synthase (C/AC39) subunit, domain 3"/>
    <property type="match status" value="1"/>
</dbReference>
<dbReference type="InterPro" id="IPR044911">
    <property type="entry name" value="V-type_ATPase_csu/dsu_dom_3"/>
</dbReference>
<keyword evidence="2" id="KW-0813">Transport</keyword>
<dbReference type="Pfam" id="PF01992">
    <property type="entry name" value="vATP-synt_AC39"/>
    <property type="match status" value="1"/>
</dbReference>
<keyword evidence="3" id="KW-0406">Ion transport</keyword>
<evidence type="ECO:0000313" key="5">
    <source>
        <dbReference type="Proteomes" id="UP001220478"/>
    </source>
</evidence>
<accession>A0ABY8C5Y6</accession>
<sequence length="399" mass="45056">MTSAKGVSKVEYLPTVTSANVRKTWERKSENEISFAHATGRLRALANVRLSRENLLLFADKKVPSKRLHELLDHAAYPSANTLEERLDLKQQQDMTLLRYVCNRNTLPQFMALTADFHNLKWLLKNLLLCQAEQNKNSDNSPAAILQEQTVPARLADNLLNYGNYKVAGLWHDLLKLVNKSSNCQELSPYIAAELLHALQSYYVNQDIGSVAAAIDRLYYNSVYSLAMQAESESERTFELDYLALQADKVNMQAFLRALQIKLPLDYVEKSLVNGGEVTVQTLLQIYEKLSVNAKAGDLDMTAVMKALRPVYSKTQSAELLETISTWNDAETRFKFSKKADELLLRLAIKGRQNTYGCDAVAGQYLENCLEIKNIQLMLALRTGEHSGDKCLELLRKAD</sequence>
<dbReference type="InterPro" id="IPR035067">
    <property type="entry name" value="V-type_ATPase_csu/dsu"/>
</dbReference>
<dbReference type="EMBL" id="CP118868">
    <property type="protein sequence ID" value="WEG36007.1"/>
    <property type="molecule type" value="Genomic_DNA"/>
</dbReference>
<organism evidence="4 5">
    <name type="scientific">Amygdalobacter indicium</name>
    <dbReference type="NCBI Taxonomy" id="3029272"/>
    <lineage>
        <taxon>Bacteria</taxon>
        <taxon>Bacillati</taxon>
        <taxon>Bacillota</taxon>
        <taxon>Clostridia</taxon>
        <taxon>Eubacteriales</taxon>
        <taxon>Oscillospiraceae</taxon>
        <taxon>Amygdalobacter</taxon>
    </lineage>
</organism>
<evidence type="ECO:0000256" key="2">
    <source>
        <dbReference type="ARBA" id="ARBA00022448"/>
    </source>
</evidence>
<gene>
    <name evidence="4" type="ORF">PYS61_02220</name>
</gene>